<gene>
    <name evidence="5" type="ORF">MSAN_01555800</name>
</gene>
<proteinExistence type="predicted"/>
<sequence>MSQQKTWEKRQEQTQQKKTAQVAEATKQDEHLTDEEKQMKMVELIETQRELMRSQGRTPPVITLPLLDHMIPYSVGFRARKEYPSVLDAFRQFSRNRTNDGKNAFSMRHIAVADSFPGIEVDPKLGWFRAMWLYARRVFQTHSIKPDAWIAPMRQEILDQYILLNETIMNGNTKRVEELTMAPYTQEATALADRKTGILYRWAFHREVTSLRILSLRAADGEFGKHMPKSGSRVAIQALVRFDTEQSIEMYDKDGNALHAPAPSAAPPPTKRGKALHIVPAVPKRVTEYLVVDRAFYDPDGKWKFRARYTPEPGRTPAV</sequence>
<evidence type="ECO:0000313" key="6">
    <source>
        <dbReference type="Proteomes" id="UP000623467"/>
    </source>
</evidence>
<protein>
    <recommendedName>
        <fullName evidence="7">Tim44-like domain-containing protein</fullName>
    </recommendedName>
</protein>
<dbReference type="PANTHER" id="PTHR28554:SF1">
    <property type="entry name" value="LARGE RIBOSOMAL SUBUNIT PROTEIN ML45"/>
    <property type="match status" value="1"/>
</dbReference>
<dbReference type="PANTHER" id="PTHR28554">
    <property type="entry name" value="39S RIBOSOMAL PROTEIN L45, MITOCHONDRIAL"/>
    <property type="match status" value="1"/>
</dbReference>
<evidence type="ECO:0000313" key="5">
    <source>
        <dbReference type="EMBL" id="KAF7351243.1"/>
    </source>
</evidence>
<dbReference type="OrthoDB" id="19619at2759"/>
<keyword evidence="2" id="KW-0809">Transit peptide</keyword>
<evidence type="ECO:0000256" key="2">
    <source>
        <dbReference type="ARBA" id="ARBA00022946"/>
    </source>
</evidence>
<dbReference type="Gene3D" id="3.10.450.240">
    <property type="match status" value="1"/>
</dbReference>
<keyword evidence="3" id="KW-0496">Mitochondrion</keyword>
<dbReference type="InterPro" id="IPR051975">
    <property type="entry name" value="mtLSU_mL45"/>
</dbReference>
<evidence type="ECO:0000256" key="4">
    <source>
        <dbReference type="SAM" id="MobiDB-lite"/>
    </source>
</evidence>
<dbReference type="GO" id="GO:0005739">
    <property type="term" value="C:mitochondrion"/>
    <property type="evidence" value="ECO:0007669"/>
    <property type="project" value="UniProtKB-SubCell"/>
</dbReference>
<keyword evidence="6" id="KW-1185">Reference proteome</keyword>
<reference evidence="5" key="1">
    <citation type="submission" date="2020-05" db="EMBL/GenBank/DDBJ databases">
        <title>Mycena genomes resolve the evolution of fungal bioluminescence.</title>
        <authorList>
            <person name="Tsai I.J."/>
        </authorList>
    </citation>
    <scope>NUCLEOTIDE SEQUENCE</scope>
    <source>
        <strain evidence="5">160909Yilan</strain>
    </source>
</reference>
<evidence type="ECO:0008006" key="7">
    <source>
        <dbReference type="Google" id="ProtNLM"/>
    </source>
</evidence>
<feature type="compositionally biased region" description="Basic and acidic residues" evidence="4">
    <location>
        <begin position="26"/>
        <end position="37"/>
    </location>
</feature>
<accession>A0A8H6XZK1</accession>
<comment type="caution">
    <text evidence="5">The sequence shown here is derived from an EMBL/GenBank/DDBJ whole genome shotgun (WGS) entry which is preliminary data.</text>
</comment>
<organism evidence="5 6">
    <name type="scientific">Mycena sanguinolenta</name>
    <dbReference type="NCBI Taxonomy" id="230812"/>
    <lineage>
        <taxon>Eukaryota</taxon>
        <taxon>Fungi</taxon>
        <taxon>Dikarya</taxon>
        <taxon>Basidiomycota</taxon>
        <taxon>Agaricomycotina</taxon>
        <taxon>Agaricomycetes</taxon>
        <taxon>Agaricomycetidae</taxon>
        <taxon>Agaricales</taxon>
        <taxon>Marasmiineae</taxon>
        <taxon>Mycenaceae</taxon>
        <taxon>Mycena</taxon>
    </lineage>
</organism>
<name>A0A8H6XZK1_9AGAR</name>
<evidence type="ECO:0000256" key="1">
    <source>
        <dbReference type="ARBA" id="ARBA00004173"/>
    </source>
</evidence>
<evidence type="ECO:0000256" key="3">
    <source>
        <dbReference type="ARBA" id="ARBA00023128"/>
    </source>
</evidence>
<comment type="subcellular location">
    <subcellularLocation>
        <location evidence="1">Mitochondrion</location>
    </subcellularLocation>
</comment>
<dbReference type="EMBL" id="JACAZH010000013">
    <property type="protein sequence ID" value="KAF7351243.1"/>
    <property type="molecule type" value="Genomic_DNA"/>
</dbReference>
<dbReference type="AlphaFoldDB" id="A0A8H6XZK1"/>
<feature type="region of interest" description="Disordered" evidence="4">
    <location>
        <begin position="1"/>
        <end position="37"/>
    </location>
</feature>
<dbReference type="Proteomes" id="UP000623467">
    <property type="component" value="Unassembled WGS sequence"/>
</dbReference>
<feature type="compositionally biased region" description="Low complexity" evidence="4">
    <location>
        <begin position="13"/>
        <end position="25"/>
    </location>
</feature>
<feature type="compositionally biased region" description="Basic and acidic residues" evidence="4">
    <location>
        <begin position="1"/>
        <end position="12"/>
    </location>
</feature>